<dbReference type="PANTHER" id="PTHR43842:SF2">
    <property type="entry name" value="PROPIONYL-COA CARBOXYLASE BETA CHAIN, MITOCHONDRIAL"/>
    <property type="match status" value="1"/>
</dbReference>
<reference evidence="2" key="1">
    <citation type="submission" date="2020-08" db="EMBL/GenBank/DDBJ databases">
        <title>Genome public.</title>
        <authorList>
            <person name="Liu C."/>
            <person name="Sun Q."/>
        </authorList>
    </citation>
    <scope>NUCLEOTIDE SEQUENCE</scope>
    <source>
        <strain evidence="2">BX8</strain>
    </source>
</reference>
<evidence type="ECO:0000313" key="3">
    <source>
        <dbReference type="Proteomes" id="UP000659630"/>
    </source>
</evidence>
<keyword evidence="3" id="KW-1185">Reference proteome</keyword>
<dbReference type="InterPro" id="IPR011763">
    <property type="entry name" value="COA_CT_C"/>
</dbReference>
<gene>
    <name evidence="2" type="ORF">H8S23_11695</name>
</gene>
<feature type="domain" description="CoA carboxyltransferase C-terminal" evidence="1">
    <location>
        <begin position="208"/>
        <end position="441"/>
    </location>
</feature>
<proteinExistence type="predicted"/>
<dbReference type="InterPro" id="IPR029045">
    <property type="entry name" value="ClpP/crotonase-like_dom_sf"/>
</dbReference>
<dbReference type="EMBL" id="JACONZ010000004">
    <property type="protein sequence ID" value="MBC5582171.1"/>
    <property type="molecule type" value="Genomic_DNA"/>
</dbReference>
<dbReference type="PROSITE" id="PS50989">
    <property type="entry name" value="COA_CT_CTER"/>
    <property type="match status" value="1"/>
</dbReference>
<dbReference type="GO" id="GO:0004658">
    <property type="term" value="F:propionyl-CoA carboxylase activity"/>
    <property type="evidence" value="ECO:0007669"/>
    <property type="project" value="TreeGrafter"/>
</dbReference>
<organism evidence="2 3">
    <name type="scientific">Anaerofilum hominis</name>
    <dbReference type="NCBI Taxonomy" id="2763016"/>
    <lineage>
        <taxon>Bacteria</taxon>
        <taxon>Bacillati</taxon>
        <taxon>Bacillota</taxon>
        <taxon>Clostridia</taxon>
        <taxon>Eubacteriales</taxon>
        <taxon>Oscillospiraceae</taxon>
        <taxon>Anaerofilum</taxon>
    </lineage>
</organism>
<dbReference type="PANTHER" id="PTHR43842">
    <property type="entry name" value="PROPIONYL-COA CARBOXYLASE BETA CHAIN"/>
    <property type="match status" value="1"/>
</dbReference>
<dbReference type="InterPro" id="IPR051047">
    <property type="entry name" value="AccD/PCCB"/>
</dbReference>
<dbReference type="RefSeq" id="WP_186888516.1">
    <property type="nucleotide sequence ID" value="NZ_JACONZ010000004.1"/>
</dbReference>
<dbReference type="SUPFAM" id="SSF52096">
    <property type="entry name" value="ClpP/crotonase"/>
    <property type="match status" value="2"/>
</dbReference>
<protein>
    <submittedName>
        <fullName evidence="2">Propionyl-CoA carboxylase</fullName>
    </submittedName>
</protein>
<accession>A0A923KWQ8</accession>
<name>A0A923KWQ8_9FIRM</name>
<dbReference type="InterPro" id="IPR034733">
    <property type="entry name" value="AcCoA_carboxyl_beta"/>
</dbReference>
<dbReference type="Proteomes" id="UP000659630">
    <property type="component" value="Unassembled WGS sequence"/>
</dbReference>
<dbReference type="AlphaFoldDB" id="A0A923KWQ8"/>
<dbReference type="Pfam" id="PF01039">
    <property type="entry name" value="Carboxyl_trans"/>
    <property type="match status" value="1"/>
</dbReference>
<sequence>MAATKKNEQKLDALAAFFDEGAYTELYADKDGAVAAGYGTAEGCPAYALAQNGGALTGADVEKMVKVMDLAAKTGNPVVTFYDSKGSVLTEGFGALTDAARLVEAGARISGVVPQIAVVLGTCGATQAVAAAAADVTIMAKDAELFLTAPFTAAAQGDKTPGAGGAELAARDGIVELVYESAQAAVAAAANLVGILPGNNLSSPALFDFEAPEAALDMAKYTGEKAARAIVDAGNMVEFYKDYATHMFTALATVAGNVVGVVATEGPNNTMCAGCASKAARFVRLCDAFSIPVVTIVNTDGFVKSTANDVHGGVRAAARLAATYADATTAKVAVITGKAVGAAYTALCSADLTIALDTAVIAPVEPKAAVTILWQDKLEKSSDLERDTAALAAEYTAQYASAAAAVKAGAADFAADASSLRSTVVAALDILGTKRVQRLPKKHGNLSL</sequence>
<comment type="caution">
    <text evidence="2">The sequence shown here is derived from an EMBL/GenBank/DDBJ whole genome shotgun (WGS) entry which is preliminary data.</text>
</comment>
<evidence type="ECO:0000313" key="2">
    <source>
        <dbReference type="EMBL" id="MBC5582171.1"/>
    </source>
</evidence>
<dbReference type="GO" id="GO:0009317">
    <property type="term" value="C:acetyl-CoA carboxylase complex"/>
    <property type="evidence" value="ECO:0007669"/>
    <property type="project" value="TreeGrafter"/>
</dbReference>
<evidence type="ECO:0000259" key="1">
    <source>
        <dbReference type="PROSITE" id="PS50989"/>
    </source>
</evidence>
<dbReference type="Gene3D" id="3.90.226.10">
    <property type="entry name" value="2-enoyl-CoA Hydratase, Chain A, domain 1"/>
    <property type="match status" value="2"/>
</dbReference>